<protein>
    <recommendedName>
        <fullName evidence="5">PIR Superfamily Protein</fullName>
    </recommendedName>
</protein>
<dbReference type="Proteomes" id="UP000078546">
    <property type="component" value="Unassembled WGS sequence"/>
</dbReference>
<sequence>MKINSKKFKTFPKKHNIYIAQQRNDNGNVLLVKNNGIDIGTTKELAECNHDAVQNNFWSNLFAFPLNTCYNKAMPIFSVLIGLYNVLILQAALADGENGANSENTVQADSPQSQDNSDGFSFSNIPEYLQKGFQCISGNGNDENCIQKIFLVLSLAGTVLSLIGAVFSLLYRFCSCFMCCRRSPRPKPTDQVKYNNQQLDLMKMQMQQQQQQMCNALMGAALARKGKMSKGTKKKGNKKGGSEKKNRNSSNGTNKPRSKNSKDKQIHIGYQ</sequence>
<feature type="compositionally biased region" description="Basic residues" evidence="1">
    <location>
        <begin position="224"/>
        <end position="238"/>
    </location>
</feature>
<evidence type="ECO:0000256" key="1">
    <source>
        <dbReference type="SAM" id="MobiDB-lite"/>
    </source>
</evidence>
<name>A0A1A8XD84_PLAOA</name>
<organism evidence="3 4">
    <name type="scientific">Plasmodium ovale curtisi</name>
    <dbReference type="NCBI Taxonomy" id="864141"/>
    <lineage>
        <taxon>Eukaryota</taxon>
        <taxon>Sar</taxon>
        <taxon>Alveolata</taxon>
        <taxon>Apicomplexa</taxon>
        <taxon>Aconoidasida</taxon>
        <taxon>Haemosporida</taxon>
        <taxon>Plasmodiidae</taxon>
        <taxon>Plasmodium</taxon>
        <taxon>Plasmodium (Plasmodium)</taxon>
    </lineage>
</organism>
<feature type="region of interest" description="Disordered" evidence="1">
    <location>
        <begin position="224"/>
        <end position="271"/>
    </location>
</feature>
<dbReference type="AlphaFoldDB" id="A0A1A8XD84"/>
<proteinExistence type="predicted"/>
<evidence type="ECO:0000256" key="2">
    <source>
        <dbReference type="SAM" id="Phobius"/>
    </source>
</evidence>
<feature type="transmembrane region" description="Helical" evidence="2">
    <location>
        <begin position="149"/>
        <end position="171"/>
    </location>
</feature>
<accession>A0A1A8XD84</accession>
<evidence type="ECO:0008006" key="5">
    <source>
        <dbReference type="Google" id="ProtNLM"/>
    </source>
</evidence>
<dbReference type="EMBL" id="FLQV01002763">
    <property type="protein sequence ID" value="SBT01817.1"/>
    <property type="molecule type" value="Genomic_DNA"/>
</dbReference>
<reference evidence="4" key="1">
    <citation type="submission" date="2016-05" db="EMBL/GenBank/DDBJ databases">
        <authorList>
            <person name="Naeem Raeece"/>
        </authorList>
    </citation>
    <scope>NUCLEOTIDE SEQUENCE [LARGE SCALE GENOMIC DNA]</scope>
</reference>
<feature type="compositionally biased region" description="Basic and acidic residues" evidence="1">
    <location>
        <begin position="260"/>
        <end position="271"/>
    </location>
</feature>
<keyword evidence="2" id="KW-0472">Membrane</keyword>
<gene>
    <name evidence="3" type="ORF">POVCU1_069800</name>
</gene>
<evidence type="ECO:0000313" key="3">
    <source>
        <dbReference type="EMBL" id="SBT01817.1"/>
    </source>
</evidence>
<keyword evidence="2" id="KW-1133">Transmembrane helix</keyword>
<evidence type="ECO:0000313" key="4">
    <source>
        <dbReference type="Proteomes" id="UP000078546"/>
    </source>
</evidence>
<keyword evidence="2" id="KW-0812">Transmembrane</keyword>